<dbReference type="RefSeq" id="WP_136535825.1">
    <property type="nucleotide sequence ID" value="NZ_STGY01000065.1"/>
</dbReference>
<protein>
    <submittedName>
        <fullName evidence="1">Uncharacterized protein</fullName>
    </submittedName>
</protein>
<gene>
    <name evidence="1" type="ORF">FAB82_17470</name>
</gene>
<evidence type="ECO:0000313" key="1">
    <source>
        <dbReference type="EMBL" id="THV39658.1"/>
    </source>
</evidence>
<name>A0A4S8Q659_9ACTN</name>
<reference evidence="1 2" key="2">
    <citation type="submission" date="2019-05" db="EMBL/GenBank/DDBJ databases">
        <title>Glycomyces buryatensis sp. nov.</title>
        <authorList>
            <person name="Nikitina E."/>
        </authorList>
    </citation>
    <scope>NUCLEOTIDE SEQUENCE [LARGE SCALE GENOMIC DNA]</scope>
    <source>
        <strain evidence="1 2">18</strain>
    </source>
</reference>
<keyword evidence="2" id="KW-1185">Reference proteome</keyword>
<proteinExistence type="predicted"/>
<reference evidence="2" key="1">
    <citation type="submission" date="2019-04" db="EMBL/GenBank/DDBJ databases">
        <title>Nocardioides xinjiangensis sp. nov.</title>
        <authorList>
            <person name="Liu S."/>
        </authorList>
    </citation>
    <scope>NUCLEOTIDE SEQUENCE [LARGE SCALE GENOMIC DNA]</scope>
    <source>
        <strain evidence="2">18</strain>
    </source>
</reference>
<comment type="caution">
    <text evidence="1">The sequence shown here is derived from an EMBL/GenBank/DDBJ whole genome shotgun (WGS) entry which is preliminary data.</text>
</comment>
<dbReference type="EMBL" id="STGY01000065">
    <property type="protein sequence ID" value="THV39658.1"/>
    <property type="molecule type" value="Genomic_DNA"/>
</dbReference>
<sequence length="113" mass="12691">MTSYNASRTDQDGNRVCSGGSVIGEAKAVKDGSHDVWITLVHSHEGDREWFDFAMNSKVHREDGTVRQVLNWNENFTREEAREALATFTTFVDQLAVDVGSWDLLTMPPKTTT</sequence>
<evidence type="ECO:0000313" key="2">
    <source>
        <dbReference type="Proteomes" id="UP000308760"/>
    </source>
</evidence>
<accession>A0A4S8Q659</accession>
<dbReference type="Proteomes" id="UP000308760">
    <property type="component" value="Unassembled WGS sequence"/>
</dbReference>
<dbReference type="AlphaFoldDB" id="A0A4S8Q659"/>
<organism evidence="1 2">
    <name type="scientific">Glycomyces buryatensis</name>
    <dbReference type="NCBI Taxonomy" id="2570927"/>
    <lineage>
        <taxon>Bacteria</taxon>
        <taxon>Bacillati</taxon>
        <taxon>Actinomycetota</taxon>
        <taxon>Actinomycetes</taxon>
        <taxon>Glycomycetales</taxon>
        <taxon>Glycomycetaceae</taxon>
        <taxon>Glycomyces</taxon>
    </lineage>
</organism>